<dbReference type="PROSITE" id="PS51683">
    <property type="entry name" value="SAM_OMT_II"/>
    <property type="match status" value="1"/>
</dbReference>
<comment type="pathway">
    <text evidence="5">Aromatic compound metabolism; melatonin biosynthesis; melatonin from serotonin: step 1/2.</text>
</comment>
<dbReference type="InterPro" id="IPR012967">
    <property type="entry name" value="COMT_dimerisation"/>
</dbReference>
<evidence type="ECO:0000256" key="6">
    <source>
        <dbReference type="ARBA" id="ARBA00039116"/>
    </source>
</evidence>
<keyword evidence="3" id="KW-0949">S-adenosyl-L-methionine</keyword>
<evidence type="ECO:0000313" key="12">
    <source>
        <dbReference type="Proteomes" id="UP000886700"/>
    </source>
</evidence>
<dbReference type="CDD" id="cd02440">
    <property type="entry name" value="AdoMet_MTases"/>
    <property type="match status" value="1"/>
</dbReference>
<dbReference type="EC" id="2.1.1.4" evidence="6"/>
<dbReference type="InterPro" id="IPR029063">
    <property type="entry name" value="SAM-dependent_MTases_sf"/>
</dbReference>
<keyword evidence="2" id="KW-0808">Transferase</keyword>
<gene>
    <name evidence="13" type="primary">Asmt</name>
</gene>
<reference evidence="13" key="1">
    <citation type="submission" date="2025-08" db="UniProtKB">
        <authorList>
            <consortium name="RefSeq"/>
        </authorList>
    </citation>
    <scope>IDENTIFICATION</scope>
    <source>
        <tissue evidence="13">Liver</tissue>
    </source>
</reference>
<evidence type="ECO:0000256" key="1">
    <source>
        <dbReference type="ARBA" id="ARBA00022603"/>
    </source>
</evidence>
<dbReference type="SUPFAM" id="SSF53335">
    <property type="entry name" value="S-adenosyl-L-methionine-dependent methyltransferases"/>
    <property type="match status" value="1"/>
</dbReference>
<dbReference type="Pfam" id="PF08100">
    <property type="entry name" value="Dimerisation"/>
    <property type="match status" value="1"/>
</dbReference>
<keyword evidence="9" id="KW-0471">Melatonin biosynthesis</keyword>
<accession>A0ABM2WW60</accession>
<dbReference type="PANTHER" id="PTHR43712:SF2">
    <property type="entry name" value="O-METHYLTRANSFERASE CICE"/>
    <property type="match status" value="1"/>
</dbReference>
<dbReference type="InterPro" id="IPR036388">
    <property type="entry name" value="WH-like_DNA-bd_sf"/>
</dbReference>
<evidence type="ECO:0000256" key="3">
    <source>
        <dbReference type="ARBA" id="ARBA00022691"/>
    </source>
</evidence>
<evidence type="ECO:0000256" key="8">
    <source>
        <dbReference type="ARBA" id="ARBA00043054"/>
    </source>
</evidence>
<evidence type="ECO:0000256" key="7">
    <source>
        <dbReference type="ARBA" id="ARBA00040730"/>
    </source>
</evidence>
<organism evidence="12 13">
    <name type="scientific">Mesocricetus auratus</name>
    <name type="common">Golden hamster</name>
    <dbReference type="NCBI Taxonomy" id="10036"/>
    <lineage>
        <taxon>Eukaryota</taxon>
        <taxon>Metazoa</taxon>
        <taxon>Chordata</taxon>
        <taxon>Craniata</taxon>
        <taxon>Vertebrata</taxon>
        <taxon>Euteleostomi</taxon>
        <taxon>Mammalia</taxon>
        <taxon>Eutheria</taxon>
        <taxon>Euarchontoglires</taxon>
        <taxon>Glires</taxon>
        <taxon>Rodentia</taxon>
        <taxon>Myomorpha</taxon>
        <taxon>Muroidea</taxon>
        <taxon>Cricetidae</taxon>
        <taxon>Cricetinae</taxon>
        <taxon>Mesocricetus</taxon>
    </lineage>
</organism>
<keyword evidence="1" id="KW-0489">Methyltransferase</keyword>
<dbReference type="Gene3D" id="3.40.50.150">
    <property type="entry name" value="Vaccinia Virus protein VP39"/>
    <property type="match status" value="1"/>
</dbReference>
<evidence type="ECO:0000256" key="4">
    <source>
        <dbReference type="ARBA" id="ARBA00037645"/>
    </source>
</evidence>
<protein>
    <recommendedName>
        <fullName evidence="7">Acetylserotonin O-methyltransferase</fullName>
        <ecNumber evidence="6">2.1.1.4</ecNumber>
    </recommendedName>
    <alternativeName>
        <fullName evidence="8">Hydroxyindole O-methyltransferase</fullName>
    </alternativeName>
</protein>
<feature type="domain" description="O-methyltransferase C-terminal" evidence="10">
    <location>
        <begin position="113"/>
        <end position="320"/>
    </location>
</feature>
<comment type="function">
    <text evidence="4">Catalyzes the transfer of a methyl group onto N-acetylserotonin, producing melatonin (N-acetyl-5-methoxytryptamine).</text>
</comment>
<sequence length="338" mass="35912">MSEAELDGDFQRLMELATAFMGSQVLFTACELGVFDALDPAPRDGPALAAALGLDPRGAGLLLDACAELGLLGRGPDGAYALSPASRQLLAARSPHTQRATLSFLGGATRAVWARLGGAVREGRNQNPEVLGVATREPFAAIYRTEPERLLFMRAMQETWSLWAGPVLAAFDLSEFRVICDVGGGSGALATACARLYPGSDVTVFETPEVVAAAQEHFREPGEAPPIRFVGGDFFRSPLPPADLYILARVLHDWGDGACAEILGRTRGGSALLLVEAVLDPEGRGPLPALLLSLTMLAQAAGRERTEAEFRAMAAAAGFRHFRLRCPRGPFAAMLARK</sequence>
<evidence type="ECO:0000256" key="2">
    <source>
        <dbReference type="ARBA" id="ARBA00022679"/>
    </source>
</evidence>
<evidence type="ECO:0000313" key="13">
    <source>
        <dbReference type="RefSeq" id="XP_040592753.1"/>
    </source>
</evidence>
<dbReference type="PANTHER" id="PTHR43712">
    <property type="entry name" value="PUTATIVE (AFU_ORTHOLOGUE AFUA_4G14580)-RELATED"/>
    <property type="match status" value="1"/>
</dbReference>
<name>A0ABM2WW60_MESAU</name>
<dbReference type="InterPro" id="IPR036390">
    <property type="entry name" value="WH_DNA-bd_sf"/>
</dbReference>
<dbReference type="SUPFAM" id="SSF46785">
    <property type="entry name" value="Winged helix' DNA-binding domain"/>
    <property type="match status" value="1"/>
</dbReference>
<proteinExistence type="predicted"/>
<dbReference type="GeneID" id="101839364"/>
<evidence type="ECO:0000256" key="9">
    <source>
        <dbReference type="ARBA" id="ARBA00043260"/>
    </source>
</evidence>
<evidence type="ECO:0000259" key="11">
    <source>
        <dbReference type="Pfam" id="PF08100"/>
    </source>
</evidence>
<dbReference type="InterPro" id="IPR001077">
    <property type="entry name" value="COMT_C"/>
</dbReference>
<dbReference type="RefSeq" id="XP_040592753.1">
    <property type="nucleotide sequence ID" value="XM_040736819.1"/>
</dbReference>
<dbReference type="PIRSF" id="PIRSF005739">
    <property type="entry name" value="O-mtase"/>
    <property type="match status" value="1"/>
</dbReference>
<keyword evidence="12" id="KW-1185">Reference proteome</keyword>
<dbReference type="InterPro" id="IPR016461">
    <property type="entry name" value="COMT-like"/>
</dbReference>
<dbReference type="Gene3D" id="1.10.10.10">
    <property type="entry name" value="Winged helix-like DNA-binding domain superfamily/Winged helix DNA-binding domain"/>
    <property type="match status" value="1"/>
</dbReference>
<evidence type="ECO:0000259" key="10">
    <source>
        <dbReference type="Pfam" id="PF00891"/>
    </source>
</evidence>
<dbReference type="Pfam" id="PF00891">
    <property type="entry name" value="Methyltransf_2"/>
    <property type="match status" value="1"/>
</dbReference>
<feature type="domain" description="O-methyltransferase dimerisation" evidence="11">
    <location>
        <begin position="14"/>
        <end position="91"/>
    </location>
</feature>
<evidence type="ECO:0000256" key="5">
    <source>
        <dbReference type="ARBA" id="ARBA00037926"/>
    </source>
</evidence>
<dbReference type="Proteomes" id="UP000886700">
    <property type="component" value="Unplaced"/>
</dbReference>